<evidence type="ECO:0000313" key="3">
    <source>
        <dbReference type="Proteomes" id="UP000594261"/>
    </source>
</evidence>
<dbReference type="InParanoid" id="A0A7N2LPD1"/>
<dbReference type="Proteomes" id="UP000594261">
    <property type="component" value="Chromosome 5"/>
</dbReference>
<name>A0A7N2LPD1_QUELO</name>
<proteinExistence type="predicted"/>
<dbReference type="SUPFAM" id="SSF52058">
    <property type="entry name" value="L domain-like"/>
    <property type="match status" value="1"/>
</dbReference>
<reference evidence="2" key="2">
    <citation type="submission" date="2021-01" db="UniProtKB">
        <authorList>
            <consortium name="EnsemblPlants"/>
        </authorList>
    </citation>
    <scope>IDENTIFICATION</scope>
</reference>
<evidence type="ECO:0000313" key="2">
    <source>
        <dbReference type="EnsemblPlants" id="QL05p033343:mrna"/>
    </source>
</evidence>
<dbReference type="InterPro" id="IPR032675">
    <property type="entry name" value="LRR_dom_sf"/>
</dbReference>
<reference evidence="2 3" key="1">
    <citation type="journal article" date="2016" name="G3 (Bethesda)">
        <title>First Draft Assembly and Annotation of the Genome of a California Endemic Oak Quercus lobata Nee (Fagaceae).</title>
        <authorList>
            <person name="Sork V.L."/>
            <person name="Fitz-Gibbon S.T."/>
            <person name="Puiu D."/>
            <person name="Crepeau M."/>
            <person name="Gugger P.F."/>
            <person name="Sherman R."/>
            <person name="Stevens K."/>
            <person name="Langley C.H."/>
            <person name="Pellegrini M."/>
            <person name="Salzberg S.L."/>
        </authorList>
    </citation>
    <scope>NUCLEOTIDE SEQUENCE [LARGE SCALE GENOMIC DNA]</scope>
    <source>
        <strain evidence="2 3">cv. SW786</strain>
    </source>
</reference>
<accession>A0A7N2LPD1</accession>
<dbReference type="Gramene" id="QL05p033343:mrna">
    <property type="protein sequence ID" value="QL05p033343:mrna"/>
    <property type="gene ID" value="QL05p033343"/>
</dbReference>
<dbReference type="EnsemblPlants" id="QL05p033343:mrna">
    <property type="protein sequence ID" value="QL05p033343:mrna"/>
    <property type="gene ID" value="QL05p033343"/>
</dbReference>
<organism evidence="2 3">
    <name type="scientific">Quercus lobata</name>
    <name type="common">Valley oak</name>
    <dbReference type="NCBI Taxonomy" id="97700"/>
    <lineage>
        <taxon>Eukaryota</taxon>
        <taxon>Viridiplantae</taxon>
        <taxon>Streptophyta</taxon>
        <taxon>Embryophyta</taxon>
        <taxon>Tracheophyta</taxon>
        <taxon>Spermatophyta</taxon>
        <taxon>Magnoliopsida</taxon>
        <taxon>eudicotyledons</taxon>
        <taxon>Gunneridae</taxon>
        <taxon>Pentapetalae</taxon>
        <taxon>rosids</taxon>
        <taxon>fabids</taxon>
        <taxon>Fagales</taxon>
        <taxon>Fagaceae</taxon>
        <taxon>Quercus</taxon>
    </lineage>
</organism>
<keyword evidence="3" id="KW-1185">Reference proteome</keyword>
<dbReference type="EMBL" id="LRBV02000005">
    <property type="status" value="NOT_ANNOTATED_CDS"/>
    <property type="molecule type" value="Genomic_DNA"/>
</dbReference>
<feature type="region of interest" description="Disordered" evidence="1">
    <location>
        <begin position="36"/>
        <end position="60"/>
    </location>
</feature>
<sequence length="342" mass="38055">MAKQTVELVAAKESFGATTSSTKTCQTNTQIVLEANLTSETEASKESLVESEGQEDEPPTMAKAVTQIQEKALSRETDVCIGTKESKLGTTEEAKGPFPTVQAVEAHSVISQTTPRLEGLSLPEEKDTMMVEAPKMTISNPSLGLPAFLTRFNSLEFNSLPASHFHHFGPPFVNFLQFYVPAEGLPLLEGLLRVHEDFTNGFRGGMHTLLPSLLYLKLWFCPELESFSEGGLPSNLQILEIVSCEKLFLRRMEWGLQSLHSLREIRIWYDGREVGSFPEEALLPPSLISLDISFQHLTSLNGRGFQHLTLLKQLEIFDCDNLPRLPEEGFPASLSILDIYKD</sequence>
<evidence type="ECO:0000256" key="1">
    <source>
        <dbReference type="SAM" id="MobiDB-lite"/>
    </source>
</evidence>
<dbReference type="Gene3D" id="3.80.10.10">
    <property type="entry name" value="Ribonuclease Inhibitor"/>
    <property type="match status" value="1"/>
</dbReference>
<protein>
    <submittedName>
        <fullName evidence="2">Uncharacterized protein</fullName>
    </submittedName>
</protein>
<dbReference type="AlphaFoldDB" id="A0A7N2LPD1"/>